<evidence type="ECO:0000313" key="4">
    <source>
        <dbReference type="Proteomes" id="UP000318878"/>
    </source>
</evidence>
<evidence type="ECO:0000313" key="3">
    <source>
        <dbReference type="EMBL" id="TWT39233.1"/>
    </source>
</evidence>
<dbReference type="OrthoDB" id="285752at2"/>
<name>A0A5C5VMD1_9BACT</name>
<comment type="caution">
    <text evidence="3">The sequence shown here is derived from an EMBL/GenBank/DDBJ whole genome shotgun (WGS) entry which is preliminary data.</text>
</comment>
<feature type="transmembrane region" description="Helical" evidence="2">
    <location>
        <begin position="6"/>
        <end position="26"/>
    </location>
</feature>
<evidence type="ECO:0000256" key="1">
    <source>
        <dbReference type="SAM" id="MobiDB-lite"/>
    </source>
</evidence>
<proteinExistence type="predicted"/>
<feature type="transmembrane region" description="Helical" evidence="2">
    <location>
        <begin position="47"/>
        <end position="70"/>
    </location>
</feature>
<feature type="transmembrane region" description="Helical" evidence="2">
    <location>
        <begin position="76"/>
        <end position="101"/>
    </location>
</feature>
<feature type="region of interest" description="Disordered" evidence="1">
    <location>
        <begin position="120"/>
        <end position="144"/>
    </location>
</feature>
<dbReference type="AlphaFoldDB" id="A0A5C5VMD1"/>
<dbReference type="Proteomes" id="UP000318878">
    <property type="component" value="Unassembled WGS sequence"/>
</dbReference>
<dbReference type="EMBL" id="SJPF01000001">
    <property type="protein sequence ID" value="TWT39233.1"/>
    <property type="molecule type" value="Genomic_DNA"/>
</dbReference>
<organism evidence="3 4">
    <name type="scientific">Blastopirellula retiformator</name>
    <dbReference type="NCBI Taxonomy" id="2527970"/>
    <lineage>
        <taxon>Bacteria</taxon>
        <taxon>Pseudomonadati</taxon>
        <taxon>Planctomycetota</taxon>
        <taxon>Planctomycetia</taxon>
        <taxon>Pirellulales</taxon>
        <taxon>Pirellulaceae</taxon>
        <taxon>Blastopirellula</taxon>
    </lineage>
</organism>
<reference evidence="3 4" key="1">
    <citation type="submission" date="2019-02" db="EMBL/GenBank/DDBJ databases">
        <title>Deep-cultivation of Planctomycetes and their phenomic and genomic characterization uncovers novel biology.</title>
        <authorList>
            <person name="Wiegand S."/>
            <person name="Jogler M."/>
            <person name="Boedeker C."/>
            <person name="Pinto D."/>
            <person name="Vollmers J."/>
            <person name="Rivas-Marin E."/>
            <person name="Kohn T."/>
            <person name="Peeters S.H."/>
            <person name="Heuer A."/>
            <person name="Rast P."/>
            <person name="Oberbeckmann S."/>
            <person name="Bunk B."/>
            <person name="Jeske O."/>
            <person name="Meyerdierks A."/>
            <person name="Storesund J.E."/>
            <person name="Kallscheuer N."/>
            <person name="Luecker S."/>
            <person name="Lage O.M."/>
            <person name="Pohl T."/>
            <person name="Merkel B.J."/>
            <person name="Hornburger P."/>
            <person name="Mueller R.-W."/>
            <person name="Bruemmer F."/>
            <person name="Labrenz M."/>
            <person name="Spormann A.M."/>
            <person name="Op Den Camp H."/>
            <person name="Overmann J."/>
            <person name="Amann R."/>
            <person name="Jetten M.S.M."/>
            <person name="Mascher T."/>
            <person name="Medema M.H."/>
            <person name="Devos D.P."/>
            <person name="Kaster A.-K."/>
            <person name="Ovreas L."/>
            <person name="Rohde M."/>
            <person name="Galperin M.Y."/>
            <person name="Jogler C."/>
        </authorList>
    </citation>
    <scope>NUCLEOTIDE SEQUENCE [LARGE SCALE GENOMIC DNA]</scope>
    <source>
        <strain evidence="3 4">Enr8</strain>
    </source>
</reference>
<keyword evidence="4" id="KW-1185">Reference proteome</keyword>
<evidence type="ECO:0000256" key="2">
    <source>
        <dbReference type="SAM" id="Phobius"/>
    </source>
</evidence>
<accession>A0A5C5VMD1</accession>
<keyword evidence="2" id="KW-0472">Membrane</keyword>
<keyword evidence="2" id="KW-0812">Transmembrane</keyword>
<sequence length="144" mass="16513">MLISAIVSTLLLCLAILMHGMNQASYRRSSAARDQPDYLRSFHASQFRRRTAVCFILAGVAGAIMIGHFIPHSIFYLIFWGCVMLLVFWMVILAMVDIMAIRNLLLIERDRHIARRRALEEQYGKSREDRESPPQDSVDENSAE</sequence>
<feature type="compositionally biased region" description="Basic and acidic residues" evidence="1">
    <location>
        <begin position="120"/>
        <end position="133"/>
    </location>
</feature>
<dbReference type="RefSeq" id="WP_146429418.1">
    <property type="nucleotide sequence ID" value="NZ_SJPF01000001.1"/>
</dbReference>
<keyword evidence="2" id="KW-1133">Transmembrane helix</keyword>
<gene>
    <name evidence="3" type="ORF">Enr8_09300</name>
</gene>
<protein>
    <submittedName>
        <fullName evidence="3">Uncharacterized protein</fullName>
    </submittedName>
</protein>